<sequence length="151" mass="16238">MATNGSQPRAEGTYPSPLLTSPFPHLSIQSANKNSEAKDQTNPFAAQRETGQPAITIDAGPEPVAGVAKENVSPSKDDRRQSSDEWDASKTPPSRFQQRKGSLYATPGSRDGHVDKNYDRDAAYHAKLAEKGWSLGGKKRRGSKAGSDEGK</sequence>
<keyword evidence="3" id="KW-1185">Reference proteome</keyword>
<feature type="region of interest" description="Disordered" evidence="1">
    <location>
        <begin position="1"/>
        <end position="151"/>
    </location>
</feature>
<protein>
    <submittedName>
        <fullName evidence="2">Uncharacterized protein</fullName>
    </submittedName>
</protein>
<gene>
    <name evidence="2" type="ORF">K444DRAFT_340827</name>
</gene>
<reference evidence="2 3" key="1">
    <citation type="submission" date="2016-04" db="EMBL/GenBank/DDBJ databases">
        <title>A degradative enzymes factory behind the ericoid mycorrhizal symbiosis.</title>
        <authorList>
            <consortium name="DOE Joint Genome Institute"/>
            <person name="Martino E."/>
            <person name="Morin E."/>
            <person name="Grelet G."/>
            <person name="Kuo A."/>
            <person name="Kohler A."/>
            <person name="Daghino S."/>
            <person name="Barry K."/>
            <person name="Choi C."/>
            <person name="Cichocki N."/>
            <person name="Clum A."/>
            <person name="Copeland A."/>
            <person name="Hainaut M."/>
            <person name="Haridas S."/>
            <person name="Labutti K."/>
            <person name="Lindquist E."/>
            <person name="Lipzen A."/>
            <person name="Khouja H.-R."/>
            <person name="Murat C."/>
            <person name="Ohm R."/>
            <person name="Olson A."/>
            <person name="Spatafora J."/>
            <person name="Veneault-Fourrey C."/>
            <person name="Henrissat B."/>
            <person name="Grigoriev I."/>
            <person name="Martin F."/>
            <person name="Perotto S."/>
        </authorList>
    </citation>
    <scope>NUCLEOTIDE SEQUENCE [LARGE SCALE GENOMIC DNA]</scope>
    <source>
        <strain evidence="2 3">E</strain>
    </source>
</reference>
<evidence type="ECO:0000256" key="1">
    <source>
        <dbReference type="SAM" id="MobiDB-lite"/>
    </source>
</evidence>
<feature type="compositionally biased region" description="Basic and acidic residues" evidence="1">
    <location>
        <begin position="110"/>
        <end position="130"/>
    </location>
</feature>
<dbReference type="AlphaFoldDB" id="A0A2J6TH74"/>
<evidence type="ECO:0000313" key="2">
    <source>
        <dbReference type="EMBL" id="PMD62386.1"/>
    </source>
</evidence>
<feature type="compositionally biased region" description="Polar residues" evidence="1">
    <location>
        <begin position="27"/>
        <end position="44"/>
    </location>
</feature>
<name>A0A2J6TH74_9HELO</name>
<dbReference type="InParanoid" id="A0A2J6TH74"/>
<organism evidence="2 3">
    <name type="scientific">Hyaloscypha bicolor E</name>
    <dbReference type="NCBI Taxonomy" id="1095630"/>
    <lineage>
        <taxon>Eukaryota</taxon>
        <taxon>Fungi</taxon>
        <taxon>Dikarya</taxon>
        <taxon>Ascomycota</taxon>
        <taxon>Pezizomycotina</taxon>
        <taxon>Leotiomycetes</taxon>
        <taxon>Helotiales</taxon>
        <taxon>Hyaloscyphaceae</taxon>
        <taxon>Hyaloscypha</taxon>
        <taxon>Hyaloscypha bicolor</taxon>
    </lineage>
</organism>
<dbReference type="Proteomes" id="UP000235371">
    <property type="component" value="Unassembled WGS sequence"/>
</dbReference>
<evidence type="ECO:0000313" key="3">
    <source>
        <dbReference type="Proteomes" id="UP000235371"/>
    </source>
</evidence>
<dbReference type="RefSeq" id="XP_024739290.1">
    <property type="nucleotide sequence ID" value="XM_024872025.1"/>
</dbReference>
<accession>A0A2J6TH74</accession>
<proteinExistence type="predicted"/>
<feature type="compositionally biased region" description="Polar residues" evidence="1">
    <location>
        <begin position="91"/>
        <end position="100"/>
    </location>
</feature>
<dbReference type="OrthoDB" id="5395727at2759"/>
<dbReference type="GeneID" id="36580107"/>
<dbReference type="EMBL" id="KZ613783">
    <property type="protein sequence ID" value="PMD62386.1"/>
    <property type="molecule type" value="Genomic_DNA"/>
</dbReference>